<dbReference type="InterPro" id="IPR002466">
    <property type="entry name" value="A_deamin"/>
</dbReference>
<dbReference type="Proteomes" id="UP000799436">
    <property type="component" value="Unassembled WGS sequence"/>
</dbReference>
<evidence type="ECO:0000259" key="1">
    <source>
        <dbReference type="PROSITE" id="PS50141"/>
    </source>
</evidence>
<dbReference type="PROSITE" id="PS50141">
    <property type="entry name" value="A_DEAMIN_EDITASE"/>
    <property type="match status" value="1"/>
</dbReference>
<accession>A0A6G1LNL6</accession>
<dbReference type="EMBL" id="ML995809">
    <property type="protein sequence ID" value="KAF2774028.1"/>
    <property type="molecule type" value="Genomic_DNA"/>
</dbReference>
<reference evidence="2" key="1">
    <citation type="journal article" date="2020" name="Stud. Mycol.">
        <title>101 Dothideomycetes genomes: a test case for predicting lifestyles and emergence of pathogens.</title>
        <authorList>
            <person name="Haridas S."/>
            <person name="Albert R."/>
            <person name="Binder M."/>
            <person name="Bloem J."/>
            <person name="Labutti K."/>
            <person name="Salamov A."/>
            <person name="Andreopoulos B."/>
            <person name="Baker S."/>
            <person name="Barry K."/>
            <person name="Bills G."/>
            <person name="Bluhm B."/>
            <person name="Cannon C."/>
            <person name="Castanera R."/>
            <person name="Culley D."/>
            <person name="Daum C."/>
            <person name="Ezra D."/>
            <person name="Gonzalez J."/>
            <person name="Henrissat B."/>
            <person name="Kuo A."/>
            <person name="Liang C."/>
            <person name="Lipzen A."/>
            <person name="Lutzoni F."/>
            <person name="Magnuson J."/>
            <person name="Mondo S."/>
            <person name="Nolan M."/>
            <person name="Ohm R."/>
            <person name="Pangilinan J."/>
            <person name="Park H.-J."/>
            <person name="Ramirez L."/>
            <person name="Alfaro M."/>
            <person name="Sun H."/>
            <person name="Tritt A."/>
            <person name="Yoshinaga Y."/>
            <person name="Zwiers L.-H."/>
            <person name="Turgeon B."/>
            <person name="Goodwin S."/>
            <person name="Spatafora J."/>
            <person name="Crous P."/>
            <person name="Grigoriev I."/>
        </authorList>
    </citation>
    <scope>NUCLEOTIDE SEQUENCE</scope>
    <source>
        <strain evidence="2">CBS 116005</strain>
    </source>
</reference>
<dbReference type="PANTHER" id="PTHR47803">
    <property type="entry name" value="TRNA-SPECIFIC ADENOSINE DEAMINASE 1"/>
    <property type="match status" value="1"/>
</dbReference>
<dbReference type="AlphaFoldDB" id="A0A6G1LNL6"/>
<dbReference type="PANTHER" id="PTHR47803:SF1">
    <property type="entry name" value="TRNA-SPECIFIC ADENOSINE DEAMINASE 1"/>
    <property type="match status" value="1"/>
</dbReference>
<keyword evidence="3" id="KW-1185">Reference proteome</keyword>
<dbReference type="GO" id="GO:0002100">
    <property type="term" value="P:tRNA wobble adenosine to inosine editing"/>
    <property type="evidence" value="ECO:0007669"/>
    <property type="project" value="InterPro"/>
</dbReference>
<sequence length="359" mass="40714">MKCLPKDKLHLAQGNVLHDWHAEVLAVRAFNRWLVDECANLADPHEGAASAWVRRRQKGQESRRGHDNAAAEIAQSSEKRHWQGQPFELLEDVQIHMYCSEAPCGDASMELTMAAQEDATPWLRQEEMPGRGNFDRLGIVRRKPARPDAPETWSKSCSDKLAMKQCTSLLSGVTSLLVHPRRCYIDSLVLPESQHVATAVERAFGAAGRMEALNRDGVLKDWHEAGYRFRPFHVMTTSKEFEYSRRSPNTKSALSSNLSTMATTSRQEILINGVLQGRKQFDAKGASSLCRRRIWKDILEMIRNSAGVPTDTDVLAARTYSHFKHVPQLQEREMVKSDVRRLALAGWKKNEGDEDWQLQ</sequence>
<dbReference type="OrthoDB" id="10268011at2759"/>
<evidence type="ECO:0000313" key="3">
    <source>
        <dbReference type="Proteomes" id="UP000799436"/>
    </source>
</evidence>
<dbReference type="InterPro" id="IPR042935">
    <property type="entry name" value="Tad1"/>
</dbReference>
<evidence type="ECO:0000313" key="2">
    <source>
        <dbReference type="EMBL" id="KAF2774028.1"/>
    </source>
</evidence>
<name>A0A6G1LNL6_9PEZI</name>
<dbReference type="SMART" id="SM00552">
    <property type="entry name" value="ADEAMc"/>
    <property type="match status" value="1"/>
</dbReference>
<proteinExistence type="predicted"/>
<organism evidence="2 3">
    <name type="scientific">Teratosphaeria nubilosa</name>
    <dbReference type="NCBI Taxonomy" id="161662"/>
    <lineage>
        <taxon>Eukaryota</taxon>
        <taxon>Fungi</taxon>
        <taxon>Dikarya</taxon>
        <taxon>Ascomycota</taxon>
        <taxon>Pezizomycotina</taxon>
        <taxon>Dothideomycetes</taxon>
        <taxon>Dothideomycetidae</taxon>
        <taxon>Mycosphaerellales</taxon>
        <taxon>Teratosphaeriaceae</taxon>
        <taxon>Teratosphaeria</taxon>
    </lineage>
</organism>
<protein>
    <submittedName>
        <fullName evidence="2">tRNA-specific adenosine deaminase</fullName>
    </submittedName>
</protein>
<feature type="domain" description="A to I editase" evidence="1">
    <location>
        <begin position="1"/>
        <end position="294"/>
    </location>
</feature>
<dbReference type="Pfam" id="PF02137">
    <property type="entry name" value="A_deamin"/>
    <property type="match status" value="1"/>
</dbReference>
<dbReference type="GO" id="GO:0043829">
    <property type="term" value="F:tRNA-specific adenosine-37 deaminase activity"/>
    <property type="evidence" value="ECO:0007669"/>
    <property type="project" value="TreeGrafter"/>
</dbReference>
<dbReference type="GO" id="GO:0003723">
    <property type="term" value="F:RNA binding"/>
    <property type="evidence" value="ECO:0007669"/>
    <property type="project" value="InterPro"/>
</dbReference>
<gene>
    <name evidence="2" type="ORF">EJ03DRAFT_323379</name>
</gene>